<evidence type="ECO:0000256" key="6">
    <source>
        <dbReference type="SAM" id="Phobius"/>
    </source>
</evidence>
<feature type="transmembrane region" description="Helical" evidence="6">
    <location>
        <begin position="148"/>
        <end position="169"/>
    </location>
</feature>
<dbReference type="AlphaFoldDB" id="A0A2R8BCZ0"/>
<dbReference type="PIRSF" id="PIRSF006324">
    <property type="entry name" value="LeuE"/>
    <property type="match status" value="1"/>
</dbReference>
<dbReference type="RefSeq" id="WP_108828103.1">
    <property type="nucleotide sequence ID" value="NZ_OMOR01000001.1"/>
</dbReference>
<evidence type="ECO:0000256" key="3">
    <source>
        <dbReference type="ARBA" id="ARBA00022692"/>
    </source>
</evidence>
<keyword evidence="2" id="KW-1003">Cell membrane</keyword>
<dbReference type="EMBL" id="OMOR01000001">
    <property type="protein sequence ID" value="SPH20965.1"/>
    <property type="molecule type" value="Genomic_DNA"/>
</dbReference>
<evidence type="ECO:0000313" key="7">
    <source>
        <dbReference type="EMBL" id="SPH20965.1"/>
    </source>
</evidence>
<protein>
    <submittedName>
        <fullName evidence="7">Leucine efflux protein</fullName>
    </submittedName>
</protein>
<evidence type="ECO:0000256" key="1">
    <source>
        <dbReference type="ARBA" id="ARBA00004651"/>
    </source>
</evidence>
<name>A0A2R8BCZ0_9RHOB</name>
<feature type="transmembrane region" description="Helical" evidence="6">
    <location>
        <begin position="114"/>
        <end position="136"/>
    </location>
</feature>
<keyword evidence="5 6" id="KW-0472">Membrane</keyword>
<comment type="subcellular location">
    <subcellularLocation>
        <location evidence="1">Cell membrane</location>
        <topology evidence="1">Multi-pass membrane protein</topology>
    </subcellularLocation>
</comment>
<evidence type="ECO:0000256" key="5">
    <source>
        <dbReference type="ARBA" id="ARBA00023136"/>
    </source>
</evidence>
<reference evidence="7 8" key="1">
    <citation type="submission" date="2018-03" db="EMBL/GenBank/DDBJ databases">
        <authorList>
            <person name="Keele B.F."/>
        </authorList>
    </citation>
    <scope>NUCLEOTIDE SEQUENCE [LARGE SCALE GENOMIC DNA]</scope>
    <source>
        <strain evidence="7 8">CECT 8599</strain>
    </source>
</reference>
<keyword evidence="8" id="KW-1185">Reference proteome</keyword>
<accession>A0A2R8BCZ0</accession>
<dbReference type="Proteomes" id="UP000244880">
    <property type="component" value="Unassembled WGS sequence"/>
</dbReference>
<dbReference type="PANTHER" id="PTHR30086">
    <property type="entry name" value="ARGININE EXPORTER PROTEIN ARGO"/>
    <property type="match status" value="1"/>
</dbReference>
<dbReference type="Pfam" id="PF01810">
    <property type="entry name" value="LysE"/>
    <property type="match status" value="1"/>
</dbReference>
<gene>
    <name evidence="7" type="primary">leuE_2</name>
    <name evidence="7" type="ORF">ASD8599_01706</name>
</gene>
<evidence type="ECO:0000256" key="2">
    <source>
        <dbReference type="ARBA" id="ARBA00022475"/>
    </source>
</evidence>
<organism evidence="7 8">
    <name type="scientific">Ascidiaceihabitans donghaensis</name>
    <dbReference type="NCBI Taxonomy" id="1510460"/>
    <lineage>
        <taxon>Bacteria</taxon>
        <taxon>Pseudomonadati</taxon>
        <taxon>Pseudomonadota</taxon>
        <taxon>Alphaproteobacteria</taxon>
        <taxon>Rhodobacterales</taxon>
        <taxon>Paracoccaceae</taxon>
        <taxon>Ascidiaceihabitans</taxon>
    </lineage>
</organism>
<dbReference type="GO" id="GO:0005886">
    <property type="term" value="C:plasma membrane"/>
    <property type="evidence" value="ECO:0007669"/>
    <property type="project" value="UniProtKB-SubCell"/>
</dbReference>
<feature type="transmembrane region" description="Helical" evidence="6">
    <location>
        <begin position="43"/>
        <end position="68"/>
    </location>
</feature>
<keyword evidence="3 6" id="KW-0812">Transmembrane</keyword>
<dbReference type="InterPro" id="IPR001123">
    <property type="entry name" value="LeuE-type"/>
</dbReference>
<sequence>MPELSTLLLFATAALALTMTPGPDMLLIASRSAAQGRVAGLATWAGIAAGTYFHALAAALGLSQLFLAVPVAYDIVRYIGAAYLLYLAWCAFTANAPTNPKTTKKRINQTATLMFRQGFLTNLLNPKMAIFVLALFPQFVTPLSGSVALQIMVLATVLNGIGFFVNGAVILAASRVSHSFSQSGMLAKWSQYALGTVFATLAARLAFDTSR</sequence>
<keyword evidence="4 6" id="KW-1133">Transmembrane helix</keyword>
<feature type="transmembrane region" description="Helical" evidence="6">
    <location>
        <begin position="75"/>
        <end position="94"/>
    </location>
</feature>
<feature type="transmembrane region" description="Helical" evidence="6">
    <location>
        <begin position="189"/>
        <end position="207"/>
    </location>
</feature>
<dbReference type="PANTHER" id="PTHR30086:SF20">
    <property type="entry name" value="ARGININE EXPORTER PROTEIN ARGO-RELATED"/>
    <property type="match status" value="1"/>
</dbReference>
<evidence type="ECO:0000313" key="8">
    <source>
        <dbReference type="Proteomes" id="UP000244880"/>
    </source>
</evidence>
<dbReference type="GO" id="GO:0015171">
    <property type="term" value="F:amino acid transmembrane transporter activity"/>
    <property type="evidence" value="ECO:0007669"/>
    <property type="project" value="TreeGrafter"/>
</dbReference>
<evidence type="ECO:0000256" key="4">
    <source>
        <dbReference type="ARBA" id="ARBA00022989"/>
    </source>
</evidence>
<proteinExistence type="predicted"/>
<dbReference type="OrthoDB" id="9804822at2"/>